<keyword evidence="4" id="KW-1185">Reference proteome</keyword>
<evidence type="ECO:0000259" key="1">
    <source>
        <dbReference type="Pfam" id="PF01637"/>
    </source>
</evidence>
<dbReference type="Pfam" id="PF01637">
    <property type="entry name" value="ATPase_2"/>
    <property type="match status" value="1"/>
</dbReference>
<sequence length="464" mass="52996">MFIGREKELALLQQDYIGKAVMVYGKRRVGKTTLIQKALKSSSYRTVYFECLKGTMQDNISGFVQELVRAKILPVPLNFGTLQDVFAYLNALPEKIVAVIDEYPYLKAMNDSATVDSIFQNIIDNRLVNIELILSGSHIGMMKDTLQEKNALYGRFAVTIKLNELNYLEAAKFYPDKPPYDKAAHYAVFGGSPFVNQALQPRATIRKNIISTILNPMSAVYLYANQLLLSDYSVKINAERIFSVIGNGKKRYTEIEDKLDVKKTGNLSKQIKSLIDLEIIARNSPINKIGDNKKSTFEINDNLLRFYFTFIYKNASALQVLGAEAFYDEYIAPALTDFISRRFEGICRDYFSLQVRSGKMKGVRNIGSYYYDDPAHRKNGEFDVALEFADGYEIYEAKYYAQPMPLDEIHREVQQVEEIKELTVKKIGFIAINGFAEKEEPYLYLDGNNIFANEKVLYGKYDVE</sequence>
<evidence type="ECO:0000313" key="3">
    <source>
        <dbReference type="EMBL" id="SKA95575.1"/>
    </source>
</evidence>
<evidence type="ECO:0000259" key="2">
    <source>
        <dbReference type="Pfam" id="PF03008"/>
    </source>
</evidence>
<protein>
    <recommendedName>
        <fullName evidence="5">DUF234 domain-containing protein</fullName>
    </recommendedName>
</protein>
<dbReference type="OrthoDB" id="9813134at2"/>
<dbReference type="SUPFAM" id="SSF52540">
    <property type="entry name" value="P-loop containing nucleoside triphosphate hydrolases"/>
    <property type="match status" value="1"/>
</dbReference>
<dbReference type="Proteomes" id="UP000190286">
    <property type="component" value="Unassembled WGS sequence"/>
</dbReference>
<feature type="domain" description="ATPase" evidence="1">
    <location>
        <begin position="2"/>
        <end position="192"/>
    </location>
</feature>
<name>A0A1T4Y2R2_9FIRM</name>
<dbReference type="InterPro" id="IPR027417">
    <property type="entry name" value="P-loop_NTPase"/>
</dbReference>
<reference evidence="3 4" key="1">
    <citation type="submission" date="2017-02" db="EMBL/GenBank/DDBJ databases">
        <authorList>
            <person name="Peterson S.W."/>
        </authorList>
    </citation>
    <scope>NUCLEOTIDE SEQUENCE [LARGE SCALE GENOMIC DNA]</scope>
    <source>
        <strain evidence="3 4">ATCC 27749</strain>
    </source>
</reference>
<dbReference type="STRING" id="745368.SAMN02745178_02640"/>
<proteinExistence type="predicted"/>
<dbReference type="InterPro" id="IPR004256">
    <property type="entry name" value="DUF234"/>
</dbReference>
<feature type="domain" description="DUF234" evidence="2">
    <location>
        <begin position="307"/>
        <end position="400"/>
    </location>
</feature>
<dbReference type="Pfam" id="PF03008">
    <property type="entry name" value="DUF234"/>
    <property type="match status" value="1"/>
</dbReference>
<dbReference type="PANTHER" id="PTHR34704:SF1">
    <property type="entry name" value="ATPASE"/>
    <property type="match status" value="1"/>
</dbReference>
<gene>
    <name evidence="3" type="ORF">SAMN02745178_02640</name>
</gene>
<dbReference type="InterPro" id="IPR011579">
    <property type="entry name" value="ATPase_dom"/>
</dbReference>
<dbReference type="Gene3D" id="3.40.50.300">
    <property type="entry name" value="P-loop containing nucleotide triphosphate hydrolases"/>
    <property type="match status" value="1"/>
</dbReference>
<evidence type="ECO:0008006" key="5">
    <source>
        <dbReference type="Google" id="ProtNLM"/>
    </source>
</evidence>
<dbReference type="EMBL" id="FUYF01000027">
    <property type="protein sequence ID" value="SKA95575.1"/>
    <property type="molecule type" value="Genomic_DNA"/>
</dbReference>
<evidence type="ECO:0000313" key="4">
    <source>
        <dbReference type="Proteomes" id="UP000190286"/>
    </source>
</evidence>
<organism evidence="3 4">
    <name type="scientific">Gemmiger formicilis</name>
    <dbReference type="NCBI Taxonomy" id="745368"/>
    <lineage>
        <taxon>Bacteria</taxon>
        <taxon>Bacillati</taxon>
        <taxon>Bacillota</taxon>
        <taxon>Clostridia</taxon>
        <taxon>Eubacteriales</taxon>
        <taxon>Gemmiger</taxon>
    </lineage>
</organism>
<dbReference type="GO" id="GO:0005524">
    <property type="term" value="F:ATP binding"/>
    <property type="evidence" value="ECO:0007669"/>
    <property type="project" value="InterPro"/>
</dbReference>
<dbReference type="RefSeq" id="WP_078785452.1">
    <property type="nucleotide sequence ID" value="NZ_FUYF01000027.1"/>
</dbReference>
<dbReference type="PANTHER" id="PTHR34704">
    <property type="entry name" value="ATPASE"/>
    <property type="match status" value="1"/>
</dbReference>
<dbReference type="AlphaFoldDB" id="A0A1T4Y2R2"/>
<accession>A0A1T4Y2R2</accession>
<dbReference type="GeneID" id="93339071"/>